<dbReference type="EMBL" id="PETJ01000064">
    <property type="protein sequence ID" value="PIV64902.1"/>
    <property type="molecule type" value="Genomic_DNA"/>
</dbReference>
<dbReference type="GO" id="GO:0006273">
    <property type="term" value="P:lagging strand elongation"/>
    <property type="evidence" value="ECO:0007669"/>
    <property type="project" value="TreeGrafter"/>
</dbReference>
<gene>
    <name evidence="5" type="ORF">COS09_02425</name>
</gene>
<evidence type="ECO:0000313" key="5">
    <source>
        <dbReference type="EMBL" id="PIV64902.1"/>
    </source>
</evidence>
<sequence length="106" mass="12216">GTGFTDETLAQLPKMFDKYKLEEKHRLVETGMSVNVWFEPKVVMEVSGAEITVSPVHTVAKDKIKQGGLALRFPKFLRWREDKSIEEATTVEEIYNLYKLAKKNKK</sequence>
<reference evidence="6" key="1">
    <citation type="submission" date="2017-09" db="EMBL/GenBank/DDBJ databases">
        <title>Depth-based differentiation of microbial function through sediment-hosted aquifers and enrichment of novel symbionts in the deep terrestrial subsurface.</title>
        <authorList>
            <person name="Probst A.J."/>
            <person name="Ladd B."/>
            <person name="Jarett J.K."/>
            <person name="Geller-Mcgrath D.E."/>
            <person name="Sieber C.M.K."/>
            <person name="Emerson J.B."/>
            <person name="Anantharaman K."/>
            <person name="Thomas B.C."/>
            <person name="Malmstrom R."/>
            <person name="Stieglmeier M."/>
            <person name="Klingl A."/>
            <person name="Woyke T."/>
            <person name="Ryan C.M."/>
            <person name="Banfield J.F."/>
        </authorList>
    </citation>
    <scope>NUCLEOTIDE SEQUENCE [LARGE SCALE GENOMIC DNA]</scope>
</reference>
<dbReference type="SUPFAM" id="SSF50249">
    <property type="entry name" value="Nucleic acid-binding proteins"/>
    <property type="match status" value="1"/>
</dbReference>
<dbReference type="Proteomes" id="UP000230766">
    <property type="component" value="Unassembled WGS sequence"/>
</dbReference>
<evidence type="ECO:0000256" key="2">
    <source>
        <dbReference type="ARBA" id="ARBA00012727"/>
    </source>
</evidence>
<dbReference type="PANTHER" id="PTHR45674:SF4">
    <property type="entry name" value="DNA LIGASE 1"/>
    <property type="match status" value="1"/>
</dbReference>
<evidence type="ECO:0000256" key="3">
    <source>
        <dbReference type="ARBA" id="ARBA00022598"/>
    </source>
</evidence>
<dbReference type="InterPro" id="IPR050191">
    <property type="entry name" value="ATP-dep_DNA_ligase"/>
</dbReference>
<dbReference type="AlphaFoldDB" id="A0A2M7EAX8"/>
<keyword evidence="3 5" id="KW-0436">Ligase</keyword>
<dbReference type="GO" id="GO:0006310">
    <property type="term" value="P:DNA recombination"/>
    <property type="evidence" value="ECO:0007669"/>
    <property type="project" value="InterPro"/>
</dbReference>
<comment type="caution">
    <text evidence="5">The sequence shown here is derived from an EMBL/GenBank/DDBJ whole genome shotgun (WGS) entry which is preliminary data.</text>
</comment>
<proteinExistence type="inferred from homology"/>
<evidence type="ECO:0000259" key="4">
    <source>
        <dbReference type="Pfam" id="PF04679"/>
    </source>
</evidence>
<dbReference type="InterPro" id="IPR012309">
    <property type="entry name" value="DNA_ligase_ATP-dep_C"/>
</dbReference>
<feature type="non-terminal residue" evidence="5">
    <location>
        <position position="1"/>
    </location>
</feature>
<dbReference type="Pfam" id="PF04679">
    <property type="entry name" value="DNA_ligase_A_C"/>
    <property type="match status" value="1"/>
</dbReference>
<dbReference type="PANTHER" id="PTHR45674">
    <property type="entry name" value="DNA LIGASE 1/3 FAMILY MEMBER"/>
    <property type="match status" value="1"/>
</dbReference>
<dbReference type="InterPro" id="IPR012340">
    <property type="entry name" value="NA-bd_OB-fold"/>
</dbReference>
<dbReference type="GO" id="GO:0003910">
    <property type="term" value="F:DNA ligase (ATP) activity"/>
    <property type="evidence" value="ECO:0007669"/>
    <property type="project" value="UniProtKB-EC"/>
</dbReference>
<feature type="domain" description="DNA ligase ATP-dependent C-terminal" evidence="4">
    <location>
        <begin position="1"/>
        <end position="83"/>
    </location>
</feature>
<accession>A0A2M7EAX8</accession>
<organism evidence="5 6">
    <name type="scientific">Candidatus Nealsonbacteria bacterium CG01_land_8_20_14_3_00_12</name>
    <dbReference type="NCBI Taxonomy" id="1974697"/>
    <lineage>
        <taxon>Bacteria</taxon>
        <taxon>Candidatus Nealsoniibacteriota</taxon>
    </lineage>
</organism>
<dbReference type="Gene3D" id="2.40.50.140">
    <property type="entry name" value="Nucleic acid-binding proteins"/>
    <property type="match status" value="1"/>
</dbReference>
<evidence type="ECO:0000313" key="6">
    <source>
        <dbReference type="Proteomes" id="UP000230766"/>
    </source>
</evidence>
<dbReference type="EC" id="6.5.1.1" evidence="2"/>
<evidence type="ECO:0000256" key="1">
    <source>
        <dbReference type="ARBA" id="ARBA00007572"/>
    </source>
</evidence>
<name>A0A2M7EAX8_9BACT</name>
<comment type="similarity">
    <text evidence="1">Belongs to the ATP-dependent DNA ligase family.</text>
</comment>
<protein>
    <recommendedName>
        <fullName evidence="2">DNA ligase (ATP)</fullName>
        <ecNumber evidence="2">6.5.1.1</ecNumber>
    </recommendedName>
</protein>
<dbReference type="GO" id="GO:0006281">
    <property type="term" value="P:DNA repair"/>
    <property type="evidence" value="ECO:0007669"/>
    <property type="project" value="InterPro"/>
</dbReference>